<dbReference type="EMBL" id="VSSQ01080803">
    <property type="protein sequence ID" value="MPN29902.1"/>
    <property type="molecule type" value="Genomic_DNA"/>
</dbReference>
<keyword evidence="1" id="KW-0472">Membrane</keyword>
<name>A0A645GV58_9ZZZZ</name>
<dbReference type="AlphaFoldDB" id="A0A645GV58"/>
<reference evidence="2" key="1">
    <citation type="submission" date="2019-08" db="EMBL/GenBank/DDBJ databases">
        <authorList>
            <person name="Kucharzyk K."/>
            <person name="Murdoch R.W."/>
            <person name="Higgins S."/>
            <person name="Loffler F."/>
        </authorList>
    </citation>
    <scope>NUCLEOTIDE SEQUENCE</scope>
</reference>
<sequence>MGLINYILKVLAVLFLFIVMTKIFMAIAGYIGKQFGFGRFFINLWERAMKKKSI</sequence>
<gene>
    <name evidence="2" type="ORF">SDC9_177356</name>
</gene>
<keyword evidence="1" id="KW-0812">Transmembrane</keyword>
<accession>A0A645GV58</accession>
<protein>
    <submittedName>
        <fullName evidence="2">Uncharacterized protein</fullName>
    </submittedName>
</protein>
<keyword evidence="1" id="KW-1133">Transmembrane helix</keyword>
<evidence type="ECO:0000256" key="1">
    <source>
        <dbReference type="SAM" id="Phobius"/>
    </source>
</evidence>
<proteinExistence type="predicted"/>
<comment type="caution">
    <text evidence="2">The sequence shown here is derived from an EMBL/GenBank/DDBJ whole genome shotgun (WGS) entry which is preliminary data.</text>
</comment>
<evidence type="ECO:0000313" key="2">
    <source>
        <dbReference type="EMBL" id="MPN29902.1"/>
    </source>
</evidence>
<feature type="transmembrane region" description="Helical" evidence="1">
    <location>
        <begin position="6"/>
        <end position="31"/>
    </location>
</feature>
<organism evidence="2">
    <name type="scientific">bioreactor metagenome</name>
    <dbReference type="NCBI Taxonomy" id="1076179"/>
    <lineage>
        <taxon>unclassified sequences</taxon>
        <taxon>metagenomes</taxon>
        <taxon>ecological metagenomes</taxon>
    </lineage>
</organism>